<protein>
    <submittedName>
        <fullName evidence="1">Uncharacterized protein</fullName>
    </submittedName>
</protein>
<reference evidence="2" key="1">
    <citation type="journal article" date="2019" name="Int. J. Syst. Evol. Microbiol.">
        <title>The Global Catalogue of Microorganisms (GCM) 10K type strain sequencing project: providing services to taxonomists for standard genome sequencing and annotation.</title>
        <authorList>
            <consortium name="The Broad Institute Genomics Platform"/>
            <consortium name="The Broad Institute Genome Sequencing Center for Infectious Disease"/>
            <person name="Wu L."/>
            <person name="Ma J."/>
        </authorList>
    </citation>
    <scope>NUCLEOTIDE SEQUENCE [LARGE SCALE GENOMIC DNA]</scope>
    <source>
        <strain evidence="2">CGMCC 1.10832</strain>
    </source>
</reference>
<gene>
    <name evidence="1" type="ORF">GCM10011506_38810</name>
</gene>
<accession>A0ABQ1MYB6</accession>
<evidence type="ECO:0000313" key="2">
    <source>
        <dbReference type="Proteomes" id="UP000636010"/>
    </source>
</evidence>
<dbReference type="Proteomes" id="UP000636010">
    <property type="component" value="Unassembled WGS sequence"/>
</dbReference>
<organism evidence="1 2">
    <name type="scientific">Marivirga lumbricoides</name>
    <dbReference type="NCBI Taxonomy" id="1046115"/>
    <lineage>
        <taxon>Bacteria</taxon>
        <taxon>Pseudomonadati</taxon>
        <taxon>Bacteroidota</taxon>
        <taxon>Cytophagia</taxon>
        <taxon>Cytophagales</taxon>
        <taxon>Marivirgaceae</taxon>
        <taxon>Marivirga</taxon>
    </lineage>
</organism>
<proteinExistence type="predicted"/>
<dbReference type="RefSeq" id="WP_188466763.1">
    <property type="nucleotide sequence ID" value="NZ_BAABHU010000014.1"/>
</dbReference>
<evidence type="ECO:0000313" key="1">
    <source>
        <dbReference type="EMBL" id="GGC49426.1"/>
    </source>
</evidence>
<comment type="caution">
    <text evidence="1">The sequence shown here is derived from an EMBL/GenBank/DDBJ whole genome shotgun (WGS) entry which is preliminary data.</text>
</comment>
<name>A0ABQ1MYB6_9BACT</name>
<dbReference type="EMBL" id="BMEC01000014">
    <property type="protein sequence ID" value="GGC49426.1"/>
    <property type="molecule type" value="Genomic_DNA"/>
</dbReference>
<sequence length="230" mass="25886">MDFNKLLQLKADSPQNVLKKLYEHSKNEEDKEKPILPQLTLMLSGGVLISGFLLDYNISNGEILLGQLHEGMPELKYCNSASVMSLELHNTKPFMYLLSDGKIAFQPADSEVPSKLELKRLISDMRMKLSEKLDKEIALLFDVNDIGSPMELYTCKLLIQTMINVLFTISENDLGKEALKEKVGTVELQIGEANSIGLHEDTLKITCKVENSPALGWDFADLRDKIEEKL</sequence>
<keyword evidence="2" id="KW-1185">Reference proteome</keyword>